<feature type="compositionally biased region" description="Low complexity" evidence="1">
    <location>
        <begin position="189"/>
        <end position="201"/>
    </location>
</feature>
<organism evidence="3 4">
    <name type="scientific">Miniimonas arenae</name>
    <dbReference type="NCBI Taxonomy" id="676201"/>
    <lineage>
        <taxon>Bacteria</taxon>
        <taxon>Bacillati</taxon>
        <taxon>Actinomycetota</taxon>
        <taxon>Actinomycetes</taxon>
        <taxon>Micrococcales</taxon>
        <taxon>Beutenbergiaceae</taxon>
        <taxon>Miniimonas</taxon>
    </lineage>
</organism>
<dbReference type="PANTHER" id="PTHR43646">
    <property type="entry name" value="GLYCOSYLTRANSFERASE"/>
    <property type="match status" value="1"/>
</dbReference>
<dbReference type="Proteomes" id="UP000313849">
    <property type="component" value="Unassembled WGS sequence"/>
</dbReference>
<dbReference type="InterPro" id="IPR001173">
    <property type="entry name" value="Glyco_trans_2-like"/>
</dbReference>
<evidence type="ECO:0000313" key="3">
    <source>
        <dbReference type="EMBL" id="TNU76614.1"/>
    </source>
</evidence>
<dbReference type="InterPro" id="IPR029044">
    <property type="entry name" value="Nucleotide-diphossugar_trans"/>
</dbReference>
<dbReference type="GO" id="GO:0016740">
    <property type="term" value="F:transferase activity"/>
    <property type="evidence" value="ECO:0007669"/>
    <property type="project" value="UniProtKB-KW"/>
</dbReference>
<reference evidence="3 4" key="1">
    <citation type="submission" date="2019-06" db="EMBL/GenBank/DDBJ databases">
        <title>Draft genome sequence of Miniimonas arenae KCTC 19750T isolated from sea sand.</title>
        <authorList>
            <person name="Park S.-J."/>
        </authorList>
    </citation>
    <scope>NUCLEOTIDE SEQUENCE [LARGE SCALE GENOMIC DNA]</scope>
    <source>
        <strain evidence="3 4">KCTC 19750</strain>
    </source>
</reference>
<feature type="compositionally biased region" description="Basic residues" evidence="1">
    <location>
        <begin position="163"/>
        <end position="175"/>
    </location>
</feature>
<accession>A0A5C5BFZ1</accession>
<feature type="compositionally biased region" description="Low complexity" evidence="1">
    <location>
        <begin position="116"/>
        <end position="140"/>
    </location>
</feature>
<comment type="caution">
    <text evidence="3">The sequence shown here is derived from an EMBL/GenBank/DDBJ whole genome shotgun (WGS) entry which is preliminary data.</text>
</comment>
<keyword evidence="3" id="KW-0808">Transferase</keyword>
<dbReference type="PANTHER" id="PTHR43646:SF3">
    <property type="entry name" value="SLR1566 PROTEIN"/>
    <property type="match status" value="1"/>
</dbReference>
<feature type="compositionally biased region" description="Basic residues" evidence="1">
    <location>
        <begin position="141"/>
        <end position="155"/>
    </location>
</feature>
<proteinExistence type="predicted"/>
<gene>
    <name evidence="3" type="ORF">FH969_02670</name>
</gene>
<protein>
    <submittedName>
        <fullName evidence="3">Glycosyltransferase</fullName>
    </submittedName>
</protein>
<keyword evidence="4" id="KW-1185">Reference proteome</keyword>
<sequence>MRDRPEDSTSAADVGRTAGRAPCSSHAAGLPRPARDPRRRRPDASPAGPADVRDPRAPDPAAQRGPRPAPRPRAGRDRRGAAAHGRRPRAEPRLVVGRLPPDRDGRPGRPHGLGHDGAPPARRLPVPAARRGTAPVGGPRPRARRRGRAVGRRVPRGRDPRTRRTVSRPARRRSLGRASRERPARPRRPAGAAARSAHARGVPPLRRVARRGLAEPPGHDGAARPRAPARRGAPRRGRRGHPARRRAARLPGGAARPRRRAARDVAGQPAPRGDDAGCRVSTAGARVARVVTGVSLAVVGTRLATLAVNAATIPVLRPTPGVPPARRVSVLVPARDEARTLPTTLPALLRQGAHEVLVLDDGSSDDTAATARALGARVLTGAPLPEGWAGKPWACAQLAEAATGDLLLFTDADVTWADGGVAALVAEHARTGAALTSAWPRQRLASAQERLLTPLVDAAMLGHLPYPLMRAGLRGAVAANGQVMLTDPASYERVGGHGAVAGSVLDDVGLALAYQRAGLPVALARGDDAVSVRMYDSLGASVAGLAKSTPGLHGGSRAAMVGSALTYLVAFLGPWLVPPTGATHLARLLTLVDRAVVAATTGRTAPADLAEGLLGPLTPLLAVPVYARALRRRVVWRGRSYPAR</sequence>
<feature type="domain" description="Glycosyltransferase 2-like" evidence="2">
    <location>
        <begin position="329"/>
        <end position="440"/>
    </location>
</feature>
<feature type="region of interest" description="Disordered" evidence="1">
    <location>
        <begin position="1"/>
        <end position="278"/>
    </location>
</feature>
<evidence type="ECO:0000259" key="2">
    <source>
        <dbReference type="Pfam" id="PF00535"/>
    </source>
</evidence>
<name>A0A5C5BFZ1_9MICO</name>
<evidence type="ECO:0000256" key="1">
    <source>
        <dbReference type="SAM" id="MobiDB-lite"/>
    </source>
</evidence>
<dbReference type="CDD" id="cd00761">
    <property type="entry name" value="Glyco_tranf_GTA_type"/>
    <property type="match status" value="1"/>
</dbReference>
<feature type="compositionally biased region" description="Basic residues" evidence="1">
    <location>
        <begin position="227"/>
        <end position="248"/>
    </location>
</feature>
<dbReference type="Pfam" id="PF00535">
    <property type="entry name" value="Glycos_transf_2"/>
    <property type="match status" value="1"/>
</dbReference>
<evidence type="ECO:0000313" key="4">
    <source>
        <dbReference type="Proteomes" id="UP000313849"/>
    </source>
</evidence>
<dbReference type="AlphaFoldDB" id="A0A5C5BFZ1"/>
<dbReference type="EMBL" id="VENP01000005">
    <property type="protein sequence ID" value="TNU76614.1"/>
    <property type="molecule type" value="Genomic_DNA"/>
</dbReference>
<dbReference type="OrthoDB" id="9806525at2"/>
<dbReference type="Gene3D" id="3.90.550.10">
    <property type="entry name" value="Spore Coat Polysaccharide Biosynthesis Protein SpsA, Chain A"/>
    <property type="match status" value="1"/>
</dbReference>
<dbReference type="SUPFAM" id="SSF53448">
    <property type="entry name" value="Nucleotide-diphospho-sugar transferases"/>
    <property type="match status" value="1"/>
</dbReference>